<dbReference type="Pfam" id="PF24850">
    <property type="entry name" value="CC_BshC"/>
    <property type="match status" value="1"/>
</dbReference>
<comment type="function">
    <text evidence="2">Involved in bacillithiol (BSH) biosynthesis. May catalyze the last step of the pathway, the addition of cysteine to glucosamine malate (GlcN-Mal) to generate BSH.</text>
</comment>
<evidence type="ECO:0000313" key="5">
    <source>
        <dbReference type="EMBL" id="MDL5375782.1"/>
    </source>
</evidence>
<evidence type="ECO:0000256" key="2">
    <source>
        <dbReference type="HAMAP-Rule" id="MF_01867"/>
    </source>
</evidence>
<comment type="similarity">
    <text evidence="2">Belongs to the BshC family.</text>
</comment>
<dbReference type="RefSeq" id="WP_286038162.1">
    <property type="nucleotide sequence ID" value="NZ_CP183077.1"/>
</dbReference>
<dbReference type="PIRSF" id="PIRSF012535">
    <property type="entry name" value="UCP012535"/>
    <property type="match status" value="1"/>
</dbReference>
<dbReference type="HAMAP" id="MF_01867">
    <property type="entry name" value="BshC"/>
    <property type="match status" value="1"/>
</dbReference>
<keyword evidence="6" id="KW-1185">Reference proteome</keyword>
<accession>A0ABT7MLY9</accession>
<reference evidence="5 6" key="1">
    <citation type="submission" date="2023-06" db="EMBL/GenBank/DDBJ databases">
        <title>Influencing factors and mechanism of Cr(VI) reduction by facultative anaerobic Exiguobacterium sp. PY14.</title>
        <authorList>
            <person name="Zou L."/>
        </authorList>
    </citation>
    <scope>NUCLEOTIDE SEQUENCE [LARGE SCALE GENOMIC DNA]</scope>
    <source>
        <strain evidence="5 6">PY14</strain>
    </source>
</reference>
<keyword evidence="1 2" id="KW-0436">Ligase</keyword>
<dbReference type="EC" id="6.-.-.-" evidence="2"/>
<evidence type="ECO:0000259" key="3">
    <source>
        <dbReference type="Pfam" id="PF10079"/>
    </source>
</evidence>
<dbReference type="InterPro" id="IPR055398">
    <property type="entry name" value="Rossmann-like_BshC"/>
</dbReference>
<proteinExistence type="inferred from homology"/>
<dbReference type="InterPro" id="IPR011199">
    <property type="entry name" value="Bacillithiol_biosynth_BshC"/>
</dbReference>
<comment type="caution">
    <text evidence="5">The sequence shown here is derived from an EMBL/GenBank/DDBJ whole genome shotgun (WGS) entry which is preliminary data.</text>
</comment>
<dbReference type="InterPro" id="IPR055399">
    <property type="entry name" value="CC_BshC"/>
</dbReference>
<dbReference type="EMBL" id="JASWER010000001">
    <property type="protein sequence ID" value="MDL5375782.1"/>
    <property type="molecule type" value="Genomic_DNA"/>
</dbReference>
<name>A0ABT7MLY9_9BACL</name>
<organism evidence="5 6">
    <name type="scientific">Exiguobacterium mexicanum</name>
    <dbReference type="NCBI Taxonomy" id="340146"/>
    <lineage>
        <taxon>Bacteria</taxon>
        <taxon>Bacillati</taxon>
        <taxon>Bacillota</taxon>
        <taxon>Bacilli</taxon>
        <taxon>Bacillales</taxon>
        <taxon>Bacillales Family XII. Incertae Sedis</taxon>
        <taxon>Exiguobacterium</taxon>
    </lineage>
</organism>
<dbReference type="Proteomes" id="UP001230807">
    <property type="component" value="Unassembled WGS sequence"/>
</dbReference>
<feature type="domain" description="Bacillithiol biosynthesis BshC N-terminal Rossmann-like" evidence="3">
    <location>
        <begin position="33"/>
        <end position="374"/>
    </location>
</feature>
<evidence type="ECO:0000256" key="1">
    <source>
        <dbReference type="ARBA" id="ARBA00022598"/>
    </source>
</evidence>
<feature type="domain" description="Bacillithiol biosynthesis BshC C-terminal coiled-coil" evidence="4">
    <location>
        <begin position="420"/>
        <end position="517"/>
    </location>
</feature>
<dbReference type="Pfam" id="PF10079">
    <property type="entry name" value="Rossmann-like_BshC"/>
    <property type="match status" value="1"/>
</dbReference>
<evidence type="ECO:0000313" key="6">
    <source>
        <dbReference type="Proteomes" id="UP001230807"/>
    </source>
</evidence>
<evidence type="ECO:0000259" key="4">
    <source>
        <dbReference type="Pfam" id="PF24850"/>
    </source>
</evidence>
<protein>
    <recommendedName>
        <fullName evidence="2">Putative cysteine ligase BshC</fullName>
        <ecNumber evidence="2">6.-.-.-</ecNumber>
    </recommendedName>
</protein>
<dbReference type="NCBIfam" id="TIGR03998">
    <property type="entry name" value="thiol_BshC"/>
    <property type="match status" value="1"/>
</dbReference>
<sequence>MRIESLDAMYAPSSPMMQVETGYSKWLDYTGMDELEVRADELMNRSFKHLPALVDILRDQQAVHGPISPALESKLEALAAGEAFTMVTGQQVGVFGGPLFAVYKLLTVLKKTRQAEAKLNKPVLPIFWMATEDHDYAEINHVFVSQPLSRQLRKEALSTVPLAGKASVGELEFDRLKIELVQMLQRLLLSETETRYTTTLYHELVDVIQASHSFAQFFGQMMRRFVGTDFILFDPHQPEVRALERDAFKRLITEHDRLQAALHDSFEDGMPIVELNREAAHLFYHDGTRELLTKQDGLFTTKRGHRFTEAELIQQVETHPERFSNNVVSRPLMQDHLFPTLAYIAGPGEIAYWLQLRPLFHVLDWKMPLLLPRLGAVLVSANDEKKLAQEGVTLVDYLADPLPDHTFDDEAFDQNLYAYRTLTEAIGREAGKHGHRFDAKARHVLERLGDEMRAEAKRNQYRLNSRRIHLSTRLLPMDAPQERIWSMVPLLNRHGLDLFERLRRTYEQADFERCLVKL</sequence>
<gene>
    <name evidence="2 5" type="primary">bshC</name>
    <name evidence="5" type="ORF">QR695_02040</name>
</gene>